<protein>
    <submittedName>
        <fullName evidence="1">Uncharacterized protein</fullName>
    </submittedName>
</protein>
<comment type="caution">
    <text evidence="1">The sequence shown here is derived from an EMBL/GenBank/DDBJ whole genome shotgun (WGS) entry which is preliminary data.</text>
</comment>
<dbReference type="EMBL" id="AVQG01000056">
    <property type="protein sequence ID" value="ERH48560.1"/>
    <property type="molecule type" value="Genomic_DNA"/>
</dbReference>
<sequence>MGHGSSIWVGRHAMITPTNPMINAIHCPRLARSLRISAASSVTMIGAEKYRVVISARLRSLAAV</sequence>
<evidence type="ECO:0000313" key="1">
    <source>
        <dbReference type="EMBL" id="ERH48560.1"/>
    </source>
</evidence>
<reference evidence="1 2" key="1">
    <citation type="submission" date="2013-08" db="EMBL/GenBank/DDBJ databases">
        <title>Biodegradation of aromatic compounds in biofilm forming Pseudomonas isolated from sewage sludge.</title>
        <authorList>
            <person name="Qureshi A."/>
            <person name="Ghosh S."/>
            <person name="Khardenavis A.A."/>
            <person name="Kapley A."/>
            <person name="Purohit H.J."/>
        </authorList>
    </citation>
    <scope>NUCLEOTIDE SEQUENCE [LARGE SCALE GENOMIC DNA]</scope>
    <source>
        <strain evidence="1 2">EGD-AQ6</strain>
    </source>
</reference>
<name>U1S9R6_9PSED</name>
<dbReference type="Proteomes" id="UP000016504">
    <property type="component" value="Unassembled WGS sequence"/>
</dbReference>
<accession>U1S9R6</accession>
<dbReference type="AlphaFoldDB" id="U1S9R6"/>
<organism evidence="1 2">
    <name type="scientific">Pseudomonas simiae</name>
    <dbReference type="NCBI Taxonomy" id="321846"/>
    <lineage>
        <taxon>Bacteria</taxon>
        <taxon>Pseudomonadati</taxon>
        <taxon>Pseudomonadota</taxon>
        <taxon>Gammaproteobacteria</taxon>
        <taxon>Pseudomonadales</taxon>
        <taxon>Pseudomonadaceae</taxon>
        <taxon>Pseudomonas</taxon>
    </lineage>
</organism>
<proteinExistence type="predicted"/>
<gene>
    <name evidence="1" type="ORF">O204_12615</name>
</gene>
<evidence type="ECO:0000313" key="2">
    <source>
        <dbReference type="Proteomes" id="UP000016504"/>
    </source>
</evidence>